<dbReference type="InterPro" id="IPR004447">
    <property type="entry name" value="Peptidase_S41A"/>
</dbReference>
<protein>
    <submittedName>
        <fullName evidence="9">Peptidase S41</fullName>
    </submittedName>
</protein>
<keyword evidence="6" id="KW-0472">Membrane</keyword>
<dbReference type="GO" id="GO:0004175">
    <property type="term" value="F:endopeptidase activity"/>
    <property type="evidence" value="ECO:0007669"/>
    <property type="project" value="TreeGrafter"/>
</dbReference>
<keyword evidence="3 5" id="KW-0378">Hydrolase</keyword>
<proteinExistence type="inferred from homology"/>
<evidence type="ECO:0000259" key="8">
    <source>
        <dbReference type="SMART" id="SM00245"/>
    </source>
</evidence>
<evidence type="ECO:0000256" key="6">
    <source>
        <dbReference type="SAM" id="Phobius"/>
    </source>
</evidence>
<dbReference type="NCBIfam" id="TIGR00225">
    <property type="entry name" value="prc"/>
    <property type="match status" value="1"/>
</dbReference>
<dbReference type="InterPro" id="IPR029045">
    <property type="entry name" value="ClpP/crotonase-like_dom_sf"/>
</dbReference>
<dbReference type="Pfam" id="PF13180">
    <property type="entry name" value="PDZ_2"/>
    <property type="match status" value="1"/>
</dbReference>
<evidence type="ECO:0000256" key="4">
    <source>
        <dbReference type="ARBA" id="ARBA00022825"/>
    </source>
</evidence>
<evidence type="ECO:0000256" key="5">
    <source>
        <dbReference type="RuleBase" id="RU004404"/>
    </source>
</evidence>
<dbReference type="CDD" id="cd06782">
    <property type="entry name" value="cpPDZ_CPP-like"/>
    <property type="match status" value="1"/>
</dbReference>
<feature type="domain" description="Tail specific protease" evidence="8">
    <location>
        <begin position="162"/>
        <end position="356"/>
    </location>
</feature>
<evidence type="ECO:0000313" key="9">
    <source>
        <dbReference type="EMBL" id="OUS09618.1"/>
    </source>
</evidence>
<dbReference type="PANTHER" id="PTHR32060">
    <property type="entry name" value="TAIL-SPECIFIC PROTEASE"/>
    <property type="match status" value="1"/>
</dbReference>
<dbReference type="Pfam" id="PF03572">
    <property type="entry name" value="Peptidase_S41"/>
    <property type="match status" value="1"/>
</dbReference>
<evidence type="ECO:0000256" key="1">
    <source>
        <dbReference type="ARBA" id="ARBA00009179"/>
    </source>
</evidence>
<dbReference type="EMBL" id="MAAX01000210">
    <property type="protein sequence ID" value="OUS09618.1"/>
    <property type="molecule type" value="Genomic_DNA"/>
</dbReference>
<dbReference type="InterPro" id="IPR001478">
    <property type="entry name" value="PDZ"/>
</dbReference>
<keyword evidence="4 5" id="KW-0720">Serine protease</keyword>
<dbReference type="SMART" id="SM00245">
    <property type="entry name" value="TSPc"/>
    <property type="match status" value="1"/>
</dbReference>
<dbReference type="CDD" id="cd07560">
    <property type="entry name" value="Peptidase_S41_CPP"/>
    <property type="match status" value="1"/>
</dbReference>
<dbReference type="AlphaFoldDB" id="A0A1Z8AHK9"/>
<reference evidence="10" key="1">
    <citation type="journal article" date="2017" name="Proc. Natl. Acad. Sci. U.S.A.">
        <title>Simulation of Deepwater Horizon oil plume reveals substrate specialization within a complex community of hydrocarbon-degraders.</title>
        <authorList>
            <person name="Hu P."/>
            <person name="Dubinsky E.A."/>
            <person name="Probst A.J."/>
            <person name="Wang J."/>
            <person name="Sieber C.M.K."/>
            <person name="Tom L.M."/>
            <person name="Gardinali P."/>
            <person name="Banfield J.F."/>
            <person name="Atlas R.M."/>
            <person name="Andersen G.L."/>
        </authorList>
    </citation>
    <scope>NUCLEOTIDE SEQUENCE [LARGE SCALE GENOMIC DNA]</scope>
</reference>
<dbReference type="RefSeq" id="WP_303688034.1">
    <property type="nucleotide sequence ID" value="NZ_MAAX01000210.1"/>
</dbReference>
<sequence length="529" mass="59342">MKKSYLYYPLFLGIIFAIGIWLGSVLNENSIGNDYIATSSSLKKRKLNRLIDLIDQRYVDQVNTDSIVDVTVNEIMQNLDPHSVYIPSSELEDVDNNMRGDFVGIGIRFFVNQDSISVLRAIEDGPSYKAGIKGGDKILYADGKPLFGENAISTNVLKGEEGSKIVLGILRPGDEEVINIPVVRGNVAIKSIDASYMLTNKLGYIKINRFAESTEDEFKKAIKELKRAGATQIALDLRDNPGGVLSAAVEIADEFLKEDQLILFQKDRNDKRKDSYATDRGSYEDSDVYILINENSASASEVVAGALQDNDKGTIIGRRSFGKGLVQQEIKLGDGSAVRLTIARYYTPTGRSIQRPYENGNEDYFKEYIDRYSNGELQSEDNIQVNDSLKRITPGGKIVYGGGGIIPDVFVPSPDGYILQTLNYFGRTGFADQFVNRYLQDHGKFMRDMPQEEFLNSYEVTEEMMKEFIEYAQLYNTSIKLPGYREEIALIIKSSLAEQLFTTELKVKLLNQSDEMIEKLLELSNSQVN</sequence>
<feature type="domain" description="PDZ" evidence="7">
    <location>
        <begin position="101"/>
        <end position="173"/>
    </location>
</feature>
<dbReference type="GO" id="GO:0008236">
    <property type="term" value="F:serine-type peptidase activity"/>
    <property type="evidence" value="ECO:0007669"/>
    <property type="project" value="UniProtKB-KW"/>
</dbReference>
<keyword evidence="6" id="KW-1133">Transmembrane helix</keyword>
<dbReference type="Proteomes" id="UP000196102">
    <property type="component" value="Unassembled WGS sequence"/>
</dbReference>
<evidence type="ECO:0000259" key="7">
    <source>
        <dbReference type="SMART" id="SM00228"/>
    </source>
</evidence>
<comment type="similarity">
    <text evidence="1 5">Belongs to the peptidase S41A family.</text>
</comment>
<dbReference type="PANTHER" id="PTHR32060:SF30">
    <property type="entry name" value="CARBOXY-TERMINAL PROCESSING PROTEASE CTPA"/>
    <property type="match status" value="1"/>
</dbReference>
<keyword evidence="2 5" id="KW-0645">Protease</keyword>
<feature type="transmembrane region" description="Helical" evidence="6">
    <location>
        <begin position="7"/>
        <end position="26"/>
    </location>
</feature>
<name>A0A1Z8AHK9_9FLAO</name>
<dbReference type="GO" id="GO:0030288">
    <property type="term" value="C:outer membrane-bounded periplasmic space"/>
    <property type="evidence" value="ECO:0007669"/>
    <property type="project" value="TreeGrafter"/>
</dbReference>
<organism evidence="9 10">
    <name type="scientific">Nonlabens dokdonensis</name>
    <dbReference type="NCBI Taxonomy" id="328515"/>
    <lineage>
        <taxon>Bacteria</taxon>
        <taxon>Pseudomonadati</taxon>
        <taxon>Bacteroidota</taxon>
        <taxon>Flavobacteriia</taxon>
        <taxon>Flavobacteriales</taxon>
        <taxon>Flavobacteriaceae</taxon>
        <taxon>Nonlabens</taxon>
    </lineage>
</organism>
<dbReference type="GO" id="GO:0007165">
    <property type="term" value="P:signal transduction"/>
    <property type="evidence" value="ECO:0007669"/>
    <property type="project" value="TreeGrafter"/>
</dbReference>
<dbReference type="InterPro" id="IPR036034">
    <property type="entry name" value="PDZ_sf"/>
</dbReference>
<evidence type="ECO:0000313" key="10">
    <source>
        <dbReference type="Proteomes" id="UP000196102"/>
    </source>
</evidence>
<dbReference type="GO" id="GO:0006508">
    <property type="term" value="P:proteolysis"/>
    <property type="evidence" value="ECO:0007669"/>
    <property type="project" value="UniProtKB-KW"/>
</dbReference>
<dbReference type="Gene3D" id="2.30.42.10">
    <property type="match status" value="1"/>
</dbReference>
<comment type="caution">
    <text evidence="9">The sequence shown here is derived from an EMBL/GenBank/DDBJ whole genome shotgun (WGS) entry which is preliminary data.</text>
</comment>
<dbReference type="Gene3D" id="3.30.750.44">
    <property type="match status" value="1"/>
</dbReference>
<gene>
    <name evidence="9" type="ORF">A9Q93_13795</name>
</gene>
<evidence type="ECO:0000256" key="3">
    <source>
        <dbReference type="ARBA" id="ARBA00022801"/>
    </source>
</evidence>
<keyword evidence="6" id="KW-0812">Transmembrane</keyword>
<evidence type="ECO:0000256" key="2">
    <source>
        <dbReference type="ARBA" id="ARBA00022670"/>
    </source>
</evidence>
<dbReference type="SUPFAM" id="SSF50156">
    <property type="entry name" value="PDZ domain-like"/>
    <property type="match status" value="1"/>
</dbReference>
<dbReference type="InterPro" id="IPR005151">
    <property type="entry name" value="Tail-specific_protease"/>
</dbReference>
<dbReference type="SUPFAM" id="SSF52096">
    <property type="entry name" value="ClpP/crotonase"/>
    <property type="match status" value="1"/>
</dbReference>
<dbReference type="SMART" id="SM00228">
    <property type="entry name" value="PDZ"/>
    <property type="match status" value="1"/>
</dbReference>
<dbReference type="Gene3D" id="3.90.226.10">
    <property type="entry name" value="2-enoyl-CoA Hydratase, Chain A, domain 1"/>
    <property type="match status" value="1"/>
</dbReference>
<accession>A0A1Z8AHK9</accession>